<dbReference type="EMBL" id="AP006628">
    <property type="protein sequence ID" value="BAD04121.1"/>
    <property type="molecule type" value="Genomic_DNA"/>
</dbReference>
<dbReference type="AlphaFoldDB" id="Q6YRH9"/>
<evidence type="ECO:0000313" key="3">
    <source>
        <dbReference type="Proteomes" id="UP000002523"/>
    </source>
</evidence>
<keyword evidence="3" id="KW-1185">Reference proteome</keyword>
<organism evidence="2 3">
    <name type="scientific">Onion yellows phytoplasma (strain OY-M)</name>
    <dbReference type="NCBI Taxonomy" id="262768"/>
    <lineage>
        <taxon>Bacteria</taxon>
        <taxon>Bacillati</taxon>
        <taxon>Mycoplasmatota</taxon>
        <taxon>Mollicutes</taxon>
        <taxon>Acholeplasmatales</taxon>
        <taxon>Acholeplasmataceae</taxon>
        <taxon>Candidatus Phytoplasma</taxon>
        <taxon>16SrI (Aster yellows group)</taxon>
    </lineage>
</organism>
<proteinExistence type="predicted"/>
<dbReference type="STRING" id="262768.PAM_036"/>
<dbReference type="HOGENOM" id="CLU_1254884_0_0_14"/>
<reference evidence="2 3" key="1">
    <citation type="journal article" date="2004" name="Nat. Genet.">
        <title>Reductive evolution suggested from the complete genome sequence of a plant-pathogenic phytoplasma.</title>
        <authorList>
            <person name="Oshima K."/>
            <person name="Kakizawa S."/>
            <person name="Nishigawa H."/>
            <person name="Jung H.-Y."/>
            <person name="Wei W."/>
            <person name="Suzuki S."/>
            <person name="Arashida R."/>
            <person name="Nakata D."/>
            <person name="Miyata S."/>
            <person name="Ugaki M."/>
            <person name="Namba S."/>
        </authorList>
    </citation>
    <scope>NUCLEOTIDE SEQUENCE [LARGE SCALE GENOMIC DNA]</scope>
    <source>
        <strain evidence="3">OY-M</strain>
    </source>
</reference>
<dbReference type="BioCyc" id="OYEL262768:G1G26-51-MONOMER"/>
<sequence length="220" mass="25033">MWQKDKNLKPSIDELQNLLQKETNVAHHNTKLNDLEIKDVSPDCCLQIDEKDFCNPQVSINKIKKNLLEQIEKALHEKFQNLENNIEITAMKIENRFDQIKKVYYLRNFIIKSSYLKSNLTPQSDPPQLLDDSASENSQGETSSVSSVSLPGTQPSTLNPSAQEQSSTPSPNPEAQPNQANTNTSQENEKNRLNCQLMLVKCLMKIKMPPPLMSLYNFLC</sequence>
<dbReference type="Proteomes" id="UP000002523">
    <property type="component" value="Chromosome"/>
</dbReference>
<evidence type="ECO:0000313" key="2">
    <source>
        <dbReference type="EMBL" id="BAD04121.1"/>
    </source>
</evidence>
<feature type="region of interest" description="Disordered" evidence="1">
    <location>
        <begin position="121"/>
        <end position="189"/>
    </location>
</feature>
<dbReference type="KEGG" id="poy:PAM_036"/>
<evidence type="ECO:0000256" key="1">
    <source>
        <dbReference type="SAM" id="MobiDB-lite"/>
    </source>
</evidence>
<protein>
    <submittedName>
        <fullName evidence="2">Uncharacterized protein</fullName>
    </submittedName>
</protein>
<gene>
    <name evidence="2" type="ordered locus">PAM_036</name>
</gene>
<name>Q6YRH9_ONYPE</name>
<feature type="compositionally biased region" description="Polar residues" evidence="1">
    <location>
        <begin position="150"/>
        <end position="186"/>
    </location>
</feature>
<accession>Q6YRH9</accession>